<dbReference type="Proteomes" id="UP000789525">
    <property type="component" value="Unassembled WGS sequence"/>
</dbReference>
<organism evidence="1 2">
    <name type="scientific">Acaulospora colombiana</name>
    <dbReference type="NCBI Taxonomy" id="27376"/>
    <lineage>
        <taxon>Eukaryota</taxon>
        <taxon>Fungi</taxon>
        <taxon>Fungi incertae sedis</taxon>
        <taxon>Mucoromycota</taxon>
        <taxon>Glomeromycotina</taxon>
        <taxon>Glomeromycetes</taxon>
        <taxon>Diversisporales</taxon>
        <taxon>Acaulosporaceae</taxon>
        <taxon>Acaulospora</taxon>
    </lineage>
</organism>
<proteinExistence type="predicted"/>
<feature type="non-terminal residue" evidence="1">
    <location>
        <position position="1"/>
    </location>
</feature>
<sequence>DLVITIQESLAYQNICMFPTKEDRDEIRRNRVNNPVINADDFPIEDELENDQYNDRCIDQAIRILDFVTHNIDLDDPQDDDIEETP</sequence>
<evidence type="ECO:0000313" key="1">
    <source>
        <dbReference type="EMBL" id="CAG8766260.1"/>
    </source>
</evidence>
<accession>A0ACA9QVN2</accession>
<keyword evidence="2" id="KW-1185">Reference proteome</keyword>
<comment type="caution">
    <text evidence="1">The sequence shown here is derived from an EMBL/GenBank/DDBJ whole genome shotgun (WGS) entry which is preliminary data.</text>
</comment>
<dbReference type="EMBL" id="CAJVPT010062003">
    <property type="protein sequence ID" value="CAG8766260.1"/>
    <property type="molecule type" value="Genomic_DNA"/>
</dbReference>
<feature type="non-terminal residue" evidence="1">
    <location>
        <position position="86"/>
    </location>
</feature>
<protein>
    <submittedName>
        <fullName evidence="1">190_t:CDS:1</fullName>
    </submittedName>
</protein>
<reference evidence="1" key="1">
    <citation type="submission" date="2021-06" db="EMBL/GenBank/DDBJ databases">
        <authorList>
            <person name="Kallberg Y."/>
            <person name="Tangrot J."/>
            <person name="Rosling A."/>
        </authorList>
    </citation>
    <scope>NUCLEOTIDE SEQUENCE</scope>
    <source>
        <strain evidence="1">CL356</strain>
    </source>
</reference>
<name>A0ACA9QVN2_9GLOM</name>
<gene>
    <name evidence="1" type="ORF">ACOLOM_LOCUS13468</name>
</gene>
<evidence type="ECO:0000313" key="2">
    <source>
        <dbReference type="Proteomes" id="UP000789525"/>
    </source>
</evidence>